<organism evidence="1 2">
    <name type="scientific">Suillus placidus</name>
    <dbReference type="NCBI Taxonomy" id="48579"/>
    <lineage>
        <taxon>Eukaryota</taxon>
        <taxon>Fungi</taxon>
        <taxon>Dikarya</taxon>
        <taxon>Basidiomycota</taxon>
        <taxon>Agaricomycotina</taxon>
        <taxon>Agaricomycetes</taxon>
        <taxon>Agaricomycetidae</taxon>
        <taxon>Boletales</taxon>
        <taxon>Suillineae</taxon>
        <taxon>Suillaceae</taxon>
        <taxon>Suillus</taxon>
    </lineage>
</organism>
<reference evidence="1" key="1">
    <citation type="journal article" date="2020" name="New Phytol.">
        <title>Comparative genomics reveals dynamic genome evolution in host specialist ectomycorrhizal fungi.</title>
        <authorList>
            <person name="Lofgren L.A."/>
            <person name="Nguyen N.H."/>
            <person name="Vilgalys R."/>
            <person name="Ruytinx J."/>
            <person name="Liao H.L."/>
            <person name="Branco S."/>
            <person name="Kuo A."/>
            <person name="LaButti K."/>
            <person name="Lipzen A."/>
            <person name="Andreopoulos W."/>
            <person name="Pangilinan J."/>
            <person name="Riley R."/>
            <person name="Hundley H."/>
            <person name="Na H."/>
            <person name="Barry K."/>
            <person name="Grigoriev I.V."/>
            <person name="Stajich J.E."/>
            <person name="Kennedy P.G."/>
        </authorList>
    </citation>
    <scope>NUCLEOTIDE SEQUENCE</scope>
    <source>
        <strain evidence="1">DOB743</strain>
    </source>
</reference>
<dbReference type="GO" id="GO:0003676">
    <property type="term" value="F:nucleic acid binding"/>
    <property type="evidence" value="ECO:0007669"/>
    <property type="project" value="InterPro"/>
</dbReference>
<evidence type="ECO:0000313" key="2">
    <source>
        <dbReference type="Proteomes" id="UP000714275"/>
    </source>
</evidence>
<evidence type="ECO:0000313" key="1">
    <source>
        <dbReference type="EMBL" id="KAG1782711.1"/>
    </source>
</evidence>
<comment type="caution">
    <text evidence="1">The sequence shown here is derived from an EMBL/GenBank/DDBJ whole genome shotgun (WGS) entry which is preliminary data.</text>
</comment>
<dbReference type="InterPro" id="IPR036397">
    <property type="entry name" value="RNaseH_sf"/>
</dbReference>
<proteinExistence type="predicted"/>
<evidence type="ECO:0008006" key="3">
    <source>
        <dbReference type="Google" id="ProtNLM"/>
    </source>
</evidence>
<dbReference type="Gene3D" id="3.30.420.10">
    <property type="entry name" value="Ribonuclease H-like superfamily/Ribonuclease H"/>
    <property type="match status" value="1"/>
</dbReference>
<dbReference type="Proteomes" id="UP000714275">
    <property type="component" value="Unassembled WGS sequence"/>
</dbReference>
<sequence length="209" mass="23523">MIETLIPARCSPSTKCPYKTHITVSRDEAKNEHMHLTDQIQVYSDSSGLDGKIGAVAILFRAGAHPRVLKYHLGTDKEHTLYEAETVSLTLAAKLISTERHLSFPLSISIDNQAALKSSENTYTMSGTMLCPHCPQVIETVHHFLLECRHYRAERRILSVALGRQATSMQYLLTCEEAIPHLIQFINSTKRLAPIFGEFRLSKPKPPER</sequence>
<accession>A0A9P7A758</accession>
<name>A0A9P7A758_9AGAM</name>
<keyword evidence="2" id="KW-1185">Reference proteome</keyword>
<dbReference type="AlphaFoldDB" id="A0A9P7A758"/>
<gene>
    <name evidence="1" type="ORF">EV702DRAFT_1192379</name>
</gene>
<protein>
    <recommendedName>
        <fullName evidence="3">RNase H type-1 domain-containing protein</fullName>
    </recommendedName>
</protein>
<dbReference type="OrthoDB" id="3265515at2759"/>
<dbReference type="EMBL" id="JABBWD010000003">
    <property type="protein sequence ID" value="KAG1782711.1"/>
    <property type="molecule type" value="Genomic_DNA"/>
</dbReference>